<dbReference type="InterPro" id="IPR036380">
    <property type="entry name" value="Isochorismatase-like_sf"/>
</dbReference>
<dbReference type="RefSeq" id="WP_264800416.1">
    <property type="nucleotide sequence ID" value="NZ_BAPG01000014.1"/>
</dbReference>
<name>A0A511XBK8_9PROT</name>
<evidence type="ECO:0000313" key="2">
    <source>
        <dbReference type="Proteomes" id="UP000321635"/>
    </source>
</evidence>
<proteinExistence type="predicted"/>
<comment type="caution">
    <text evidence="1">The sequence shown here is derived from an EMBL/GenBank/DDBJ whole genome shotgun (WGS) entry which is preliminary data.</text>
</comment>
<keyword evidence="2" id="KW-1185">Reference proteome</keyword>
<evidence type="ECO:0000313" key="1">
    <source>
        <dbReference type="EMBL" id="GEN60261.1"/>
    </source>
</evidence>
<dbReference type="EMBL" id="BJYF01000014">
    <property type="protein sequence ID" value="GEN60261.1"/>
    <property type="molecule type" value="Genomic_DNA"/>
</dbReference>
<protein>
    <submittedName>
        <fullName evidence="1">Uncharacterized protein</fullName>
    </submittedName>
</protein>
<dbReference type="SUPFAM" id="SSF52499">
    <property type="entry name" value="Isochorismatase-like hydrolases"/>
    <property type="match status" value="1"/>
</dbReference>
<dbReference type="Proteomes" id="UP000321635">
    <property type="component" value="Unassembled WGS sequence"/>
</dbReference>
<sequence length="66" mass="6938">MDQRTMKTALLVIDLQQGILTGLASADRQKLLDGQLDAVAKRLGGLKRAAETAGAPVILVQHDGDA</sequence>
<dbReference type="AlphaFoldDB" id="A0A511XBK8"/>
<accession>A0A511XBK8</accession>
<organism evidence="1 2">
    <name type="scientific">Acetobacter nitrogenifigens DSM 23921 = NBRC 105050</name>
    <dbReference type="NCBI Taxonomy" id="1120919"/>
    <lineage>
        <taxon>Bacteria</taxon>
        <taxon>Pseudomonadati</taxon>
        <taxon>Pseudomonadota</taxon>
        <taxon>Alphaproteobacteria</taxon>
        <taxon>Acetobacterales</taxon>
        <taxon>Acetobacteraceae</taxon>
        <taxon>Acetobacter</taxon>
    </lineage>
</organism>
<dbReference type="Gene3D" id="3.40.50.850">
    <property type="entry name" value="Isochorismatase-like"/>
    <property type="match status" value="1"/>
</dbReference>
<gene>
    <name evidence="1" type="ORF">ANI02nite_21450</name>
</gene>
<reference evidence="1 2" key="1">
    <citation type="submission" date="2019-07" db="EMBL/GenBank/DDBJ databases">
        <title>Whole genome shotgun sequence of Acetobacter nitrogenifigens NBRC 105050.</title>
        <authorList>
            <person name="Hosoyama A."/>
            <person name="Uohara A."/>
            <person name="Ohji S."/>
            <person name="Ichikawa N."/>
        </authorList>
    </citation>
    <scope>NUCLEOTIDE SEQUENCE [LARGE SCALE GENOMIC DNA]</scope>
    <source>
        <strain evidence="1 2">NBRC 105050</strain>
    </source>
</reference>